<protein>
    <submittedName>
        <fullName evidence="2">Uncharacterized protein</fullName>
    </submittedName>
</protein>
<feature type="compositionally biased region" description="Basic and acidic residues" evidence="1">
    <location>
        <begin position="69"/>
        <end position="92"/>
    </location>
</feature>
<proteinExistence type="predicted"/>
<evidence type="ECO:0000313" key="2">
    <source>
        <dbReference type="EMBL" id="KAF5566065.1"/>
    </source>
</evidence>
<evidence type="ECO:0000313" key="3">
    <source>
        <dbReference type="Proteomes" id="UP000582016"/>
    </source>
</evidence>
<feature type="region of interest" description="Disordered" evidence="1">
    <location>
        <begin position="1"/>
        <end position="112"/>
    </location>
</feature>
<dbReference type="EMBL" id="JAAOAQ010000123">
    <property type="protein sequence ID" value="KAF5566065.1"/>
    <property type="molecule type" value="Genomic_DNA"/>
</dbReference>
<gene>
    <name evidence="2" type="ORF">FPHYL_3978</name>
</gene>
<sequence length="177" mass="19733">MAKKKSHKDFKSLPTRSDSHWARPASEAQKSKPTEESTVAQDTNEMEGIEGPATKRRALSTGKLNARSFEYRDLQDRTRRKGECPSNPEKKSQSLCIRGRRQDRNGGAHCGGSRHRFQVRIRDLSPLQDDVELKDDHVLPSGQTDNTAASGTTRTAWMSQEEANAAVFCLGPLDEIP</sequence>
<keyword evidence="3" id="KW-1185">Reference proteome</keyword>
<name>A0A8H5NJ24_9HYPO</name>
<dbReference type="OrthoDB" id="5094921at2759"/>
<evidence type="ECO:0000256" key="1">
    <source>
        <dbReference type="SAM" id="MobiDB-lite"/>
    </source>
</evidence>
<dbReference type="Proteomes" id="UP000582016">
    <property type="component" value="Unassembled WGS sequence"/>
</dbReference>
<reference evidence="2 3" key="1">
    <citation type="submission" date="2020-05" db="EMBL/GenBank/DDBJ databases">
        <title>Identification and distribution of gene clusters putatively required for synthesis of sphingolipid metabolism inhibitors in phylogenetically diverse species of the filamentous fungus Fusarium.</title>
        <authorList>
            <person name="Kim H.-S."/>
            <person name="Busman M."/>
            <person name="Brown D.W."/>
            <person name="Divon H."/>
            <person name="Uhlig S."/>
            <person name="Proctor R.H."/>
        </authorList>
    </citation>
    <scope>NUCLEOTIDE SEQUENCE [LARGE SCALE GENOMIC DNA]</scope>
    <source>
        <strain evidence="2 3">NRRL 13617</strain>
    </source>
</reference>
<dbReference type="AlphaFoldDB" id="A0A8H5NJ24"/>
<accession>A0A8H5NJ24</accession>
<comment type="caution">
    <text evidence="2">The sequence shown here is derived from an EMBL/GenBank/DDBJ whole genome shotgun (WGS) entry which is preliminary data.</text>
</comment>
<organism evidence="2 3">
    <name type="scientific">Fusarium phyllophilum</name>
    <dbReference type="NCBI Taxonomy" id="47803"/>
    <lineage>
        <taxon>Eukaryota</taxon>
        <taxon>Fungi</taxon>
        <taxon>Dikarya</taxon>
        <taxon>Ascomycota</taxon>
        <taxon>Pezizomycotina</taxon>
        <taxon>Sordariomycetes</taxon>
        <taxon>Hypocreomycetidae</taxon>
        <taxon>Hypocreales</taxon>
        <taxon>Nectriaceae</taxon>
        <taxon>Fusarium</taxon>
        <taxon>Fusarium fujikuroi species complex</taxon>
    </lineage>
</organism>